<dbReference type="FunFam" id="1.20.1250.20:FF:000320">
    <property type="entry name" value="Monocarboxylate transporter"/>
    <property type="match status" value="1"/>
</dbReference>
<comment type="subcellular location">
    <subcellularLocation>
        <location evidence="1">Membrane</location>
        <topology evidence="1">Multi-pass membrane protein</topology>
    </subcellularLocation>
</comment>
<evidence type="ECO:0000313" key="5">
    <source>
        <dbReference type="EMBL" id="JAT02442.1"/>
    </source>
</evidence>
<feature type="transmembrane region" description="Helical" evidence="3">
    <location>
        <begin position="76"/>
        <end position="95"/>
    </location>
</feature>
<feature type="transmembrane region" description="Helical" evidence="3">
    <location>
        <begin position="583"/>
        <end position="604"/>
    </location>
</feature>
<dbReference type="InterPro" id="IPR050327">
    <property type="entry name" value="Proton-linked_MCT"/>
</dbReference>
<dbReference type="InterPro" id="IPR036259">
    <property type="entry name" value="MFS_trans_sf"/>
</dbReference>
<feature type="transmembrane region" description="Helical" evidence="3">
    <location>
        <begin position="452"/>
        <end position="478"/>
    </location>
</feature>
<evidence type="ECO:0000259" key="4">
    <source>
        <dbReference type="PROSITE" id="PS50850"/>
    </source>
</evidence>
<evidence type="ECO:0000256" key="1">
    <source>
        <dbReference type="ARBA" id="ARBA00004141"/>
    </source>
</evidence>
<feature type="coiled-coil region" evidence="2">
    <location>
        <begin position="2"/>
        <end position="29"/>
    </location>
</feature>
<dbReference type="Pfam" id="PF07690">
    <property type="entry name" value="MFS_1"/>
    <property type="match status" value="2"/>
</dbReference>
<dbReference type="SUPFAM" id="SSF103473">
    <property type="entry name" value="MFS general substrate transporter"/>
    <property type="match status" value="1"/>
</dbReference>
<feature type="transmembrane region" description="Helical" evidence="3">
    <location>
        <begin position="196"/>
        <end position="214"/>
    </location>
</feature>
<reference evidence="5" key="1">
    <citation type="submission" date="2015-11" db="EMBL/GenBank/DDBJ databases">
        <title>De novo transcriptome assembly of four potential Pierce s Disease insect vectors from Arizona vineyards.</title>
        <authorList>
            <person name="Tassone E.E."/>
        </authorList>
    </citation>
    <scope>NUCLEOTIDE SEQUENCE</scope>
</reference>
<keyword evidence="2" id="KW-0175">Coiled coil</keyword>
<feature type="transmembrane region" description="Helical" evidence="3">
    <location>
        <begin position="37"/>
        <end position="56"/>
    </location>
</feature>
<dbReference type="GO" id="GO:0008028">
    <property type="term" value="F:monocarboxylic acid transmembrane transporter activity"/>
    <property type="evidence" value="ECO:0007669"/>
    <property type="project" value="TreeGrafter"/>
</dbReference>
<dbReference type="InterPro" id="IPR011701">
    <property type="entry name" value="MFS"/>
</dbReference>
<name>A0A1B6JT94_9HEMI</name>
<feature type="transmembrane region" description="Helical" evidence="3">
    <location>
        <begin position="102"/>
        <end position="124"/>
    </location>
</feature>
<dbReference type="PROSITE" id="PS50850">
    <property type="entry name" value="MFS"/>
    <property type="match status" value="1"/>
</dbReference>
<protein>
    <recommendedName>
        <fullName evidence="4">Major facilitator superfamily (MFS) profile domain-containing protein</fullName>
    </recommendedName>
</protein>
<dbReference type="AlphaFoldDB" id="A0A1B6JT94"/>
<feature type="transmembrane region" description="Helical" evidence="3">
    <location>
        <begin position="164"/>
        <end position="184"/>
    </location>
</feature>
<dbReference type="EMBL" id="GECU01005265">
    <property type="protein sequence ID" value="JAT02442.1"/>
    <property type="molecule type" value="Transcribed_RNA"/>
</dbReference>
<feature type="domain" description="Major facilitator superfamily (MFS) profile" evidence="4">
    <location>
        <begin position="452"/>
        <end position="641"/>
    </location>
</feature>
<dbReference type="PANTHER" id="PTHR11360:SF293">
    <property type="entry name" value="HERMES, ISOFORM A"/>
    <property type="match status" value="1"/>
</dbReference>
<feature type="transmembrane region" description="Helical" evidence="3">
    <location>
        <begin position="610"/>
        <end position="628"/>
    </location>
</feature>
<feature type="transmembrane region" description="Helical" evidence="3">
    <location>
        <begin position="519"/>
        <end position="538"/>
    </location>
</feature>
<feature type="transmembrane region" description="Helical" evidence="3">
    <location>
        <begin position="130"/>
        <end position="152"/>
    </location>
</feature>
<accession>A0A1B6JT94</accession>
<keyword evidence="3" id="KW-0472">Membrane</keyword>
<evidence type="ECO:0000256" key="3">
    <source>
        <dbReference type="SAM" id="Phobius"/>
    </source>
</evidence>
<keyword evidence="3" id="KW-1133">Transmembrane helix</keyword>
<feature type="transmembrane region" description="Helical" evidence="3">
    <location>
        <begin position="544"/>
        <end position="571"/>
    </location>
</feature>
<sequence>MALQKKNSKDKLNLEINNLECTHDKTEYEYVPPDGGWGWLVLLGSVLVSLLIPGTIKSFGVLFVEFLEVFNLSPAVASWIPALTYFLYCSLGPLASYLSTKYGYRIVTLLGGVFAASGVIASVFATHIAHLYICYGILLGTGAGLCYPPGVFIVTSYFVRLRGLANGIAISGSALGSVILPPFLRFLLETYGYRGAVLILGGLILNVLVGASLYDPVQQHLKRVPVVKSEKDSKHHNAVENTDKKANGEVVKLPEEKALLDTVIFEAQEIPTKEDEVILAYHPSTPKKDLHMSAVSQPLIILEGDSNMRNGGSHLSLNRQTANSGSAQHISRKISTGSYRGRNSYLMGSTGQITRRMSVSRPLPRVASATTMSRKISVGSMSSFRYISTPFHGSTLVGLNPEFSSQITMKTAEKTSCFSSVCPCVCKSRGEETEEKKGNQADIYWSLLRDPVFIIILISNATTAIGYTNFTILLPAYAISLGFDKDKASYLLSIVSTLDLVGRIGGSALSDWLPIDKKYYYVGGLLFSGISLVLLPLAYSYNSLAVFCAAYGLSSGVYVGITAIFMVDLLGEDRLVSSYGISLFANGILQLLGPPICGAAFQYINSYGPIVEALGVTLIAGAAVWVYLPFIKHKENDQVLA</sequence>
<dbReference type="InterPro" id="IPR020846">
    <property type="entry name" value="MFS_dom"/>
</dbReference>
<dbReference type="PANTHER" id="PTHR11360">
    <property type="entry name" value="MONOCARBOXYLATE TRANSPORTER"/>
    <property type="match status" value="1"/>
</dbReference>
<evidence type="ECO:0000256" key="2">
    <source>
        <dbReference type="SAM" id="Coils"/>
    </source>
</evidence>
<dbReference type="GO" id="GO:0016020">
    <property type="term" value="C:membrane"/>
    <property type="evidence" value="ECO:0007669"/>
    <property type="project" value="UniProtKB-SubCell"/>
</dbReference>
<gene>
    <name evidence="5" type="ORF">g.11416</name>
</gene>
<organism evidence="5">
    <name type="scientific">Homalodisca liturata</name>
    <dbReference type="NCBI Taxonomy" id="320908"/>
    <lineage>
        <taxon>Eukaryota</taxon>
        <taxon>Metazoa</taxon>
        <taxon>Ecdysozoa</taxon>
        <taxon>Arthropoda</taxon>
        <taxon>Hexapoda</taxon>
        <taxon>Insecta</taxon>
        <taxon>Pterygota</taxon>
        <taxon>Neoptera</taxon>
        <taxon>Paraneoptera</taxon>
        <taxon>Hemiptera</taxon>
        <taxon>Auchenorrhyncha</taxon>
        <taxon>Membracoidea</taxon>
        <taxon>Cicadellidae</taxon>
        <taxon>Cicadellinae</taxon>
        <taxon>Proconiini</taxon>
        <taxon>Homalodisca</taxon>
    </lineage>
</organism>
<dbReference type="Gene3D" id="1.20.1250.20">
    <property type="entry name" value="MFS general substrate transporter like domains"/>
    <property type="match status" value="2"/>
</dbReference>
<proteinExistence type="predicted"/>
<keyword evidence="3" id="KW-0812">Transmembrane</keyword>